<accession>A0A9P0D6F6</accession>
<keyword evidence="9" id="KW-1185">Reference proteome</keyword>
<dbReference type="InterPro" id="IPR028002">
    <property type="entry name" value="Myb_DNA-bind_5"/>
</dbReference>
<keyword evidence="4" id="KW-0804">Transcription</keyword>
<organism evidence="8 9">
    <name type="scientific">Psylliodes chrysocephalus</name>
    <dbReference type="NCBI Taxonomy" id="3402493"/>
    <lineage>
        <taxon>Eukaryota</taxon>
        <taxon>Metazoa</taxon>
        <taxon>Ecdysozoa</taxon>
        <taxon>Arthropoda</taxon>
        <taxon>Hexapoda</taxon>
        <taxon>Insecta</taxon>
        <taxon>Pterygota</taxon>
        <taxon>Neoptera</taxon>
        <taxon>Endopterygota</taxon>
        <taxon>Coleoptera</taxon>
        <taxon>Polyphaga</taxon>
        <taxon>Cucujiformia</taxon>
        <taxon>Chrysomeloidea</taxon>
        <taxon>Chrysomelidae</taxon>
        <taxon>Galerucinae</taxon>
        <taxon>Alticini</taxon>
        <taxon>Psylliodes</taxon>
    </lineage>
</organism>
<evidence type="ECO:0000259" key="7">
    <source>
        <dbReference type="Pfam" id="PF13873"/>
    </source>
</evidence>
<sequence>MEKEKRKRTSKKQFEIYVQYIKEHNVLKTGKMTPGIIPKDIENIWDQMCTDLNAVGDGPTRPATEWKKVFREWKTAVRKKARTNKELSKLEEELLNETGNVVVVGFLNELGVNEPVINEFQVEEVDETDENAVVEDEEKEGEEEEEILLIEVEKTMQPKTKKTKKRSANPLLDAYRQGQEEERSTLGEIAGALNNIAIEKAHKTSQAQYRLYLLLLEKYKFSKIPENEFETLCRELNCIRGAVKSTEKWRQTFFEWVCKTKKKAREIFYHQQQTGGGPAINKNLSDIENWLISIINKVAITGIAICELGLKKIKQQTNRVNIHQRKPYKKYRQRKRHTKAQERIKLLYKTQHSLMCNILYNLQKSIDNVVNAFNRLFIIFMP</sequence>
<keyword evidence="3" id="KW-0805">Transcription regulation</keyword>
<evidence type="ECO:0000256" key="6">
    <source>
        <dbReference type="SAM" id="Coils"/>
    </source>
</evidence>
<name>A0A9P0D6F6_9CUCU</name>
<comment type="subunit">
    <text evidence="1">Self-associates forming complexes of several hundred monomers.</text>
</comment>
<protein>
    <recommendedName>
        <fullName evidence="2">Regulatory protein zeste</fullName>
    </recommendedName>
</protein>
<keyword evidence="6" id="KW-0175">Coiled coil</keyword>
<evidence type="ECO:0000256" key="1">
    <source>
        <dbReference type="ARBA" id="ARBA00011764"/>
    </source>
</evidence>
<evidence type="ECO:0000313" key="9">
    <source>
        <dbReference type="Proteomes" id="UP001153636"/>
    </source>
</evidence>
<dbReference type="OrthoDB" id="6782083at2759"/>
<dbReference type="Pfam" id="PF13873">
    <property type="entry name" value="Myb_DNA-bind_5"/>
    <property type="match status" value="1"/>
</dbReference>
<feature type="domain" description="Myb/SANT-like DNA-binding" evidence="7">
    <location>
        <begin position="6"/>
        <end position="81"/>
    </location>
</feature>
<dbReference type="Proteomes" id="UP001153636">
    <property type="component" value="Chromosome 8"/>
</dbReference>
<comment type="function">
    <text evidence="5">Involved in transvection phenomena (= synapsis-dependent gene expression), where the synaptic pairing of chromosomes carrying genes with which zeste interacts influences the expression of these genes. Zeste binds to DNA and stimulates transcription from a nearby promoter.</text>
</comment>
<dbReference type="EMBL" id="OV651820">
    <property type="protein sequence ID" value="CAH1114780.1"/>
    <property type="molecule type" value="Genomic_DNA"/>
</dbReference>
<proteinExistence type="predicted"/>
<gene>
    <name evidence="8" type="ORF">PSYICH_LOCUS14819</name>
</gene>
<evidence type="ECO:0000256" key="2">
    <source>
        <dbReference type="ARBA" id="ARBA00016807"/>
    </source>
</evidence>
<feature type="coiled-coil region" evidence="6">
    <location>
        <begin position="73"/>
        <end position="100"/>
    </location>
</feature>
<reference evidence="8" key="1">
    <citation type="submission" date="2022-01" db="EMBL/GenBank/DDBJ databases">
        <authorList>
            <person name="King R."/>
        </authorList>
    </citation>
    <scope>NUCLEOTIDE SEQUENCE</scope>
</reference>
<evidence type="ECO:0000256" key="4">
    <source>
        <dbReference type="ARBA" id="ARBA00023163"/>
    </source>
</evidence>
<dbReference type="AlphaFoldDB" id="A0A9P0D6F6"/>
<evidence type="ECO:0000256" key="5">
    <source>
        <dbReference type="ARBA" id="ARBA00025466"/>
    </source>
</evidence>
<evidence type="ECO:0000313" key="8">
    <source>
        <dbReference type="EMBL" id="CAH1114780.1"/>
    </source>
</evidence>
<evidence type="ECO:0000256" key="3">
    <source>
        <dbReference type="ARBA" id="ARBA00023015"/>
    </source>
</evidence>